<keyword evidence="8" id="KW-1185">Reference proteome</keyword>
<accession>A0A1G6TQQ4</accession>
<keyword evidence="2 6" id="KW-0812">Transmembrane</keyword>
<reference evidence="7 8" key="1">
    <citation type="submission" date="2016-09" db="EMBL/GenBank/DDBJ databases">
        <authorList>
            <person name="Capua I."/>
            <person name="De Benedictis P."/>
            <person name="Joannis T."/>
            <person name="Lombin L.H."/>
            <person name="Cattoli G."/>
        </authorList>
    </citation>
    <scope>NUCLEOTIDE SEQUENCE [LARGE SCALE GENOMIC DNA]</scope>
    <source>
        <strain evidence="7 8">ISLP-3</strain>
    </source>
</reference>
<evidence type="ECO:0000256" key="5">
    <source>
        <dbReference type="SAM" id="MobiDB-lite"/>
    </source>
</evidence>
<keyword evidence="4 6" id="KW-0472">Membrane</keyword>
<dbReference type="Proteomes" id="UP000199039">
    <property type="component" value="Unassembled WGS sequence"/>
</dbReference>
<dbReference type="PANTHER" id="PTHR33514:SF13">
    <property type="entry name" value="PROTEIN ABCI12, CHLOROPLASTIC"/>
    <property type="match status" value="1"/>
</dbReference>
<sequence length="234" mass="24732">MSAGPGPVGETGSQPPGRRRRAVRPRWTGPLGLYSPGHSWVHRLGPGWKLAVLAVVSILLTVFQRPAVAVAALAGALAVLGVARVPLRATGRSLLPVVVVALTFGAYQWWARDWQSALVTSASLLAVVVLATGITATTRTDRLLDSMTRSAGPLRFVGIRPQTFALTVALVLRTVPALIDLAWDVRDAARARGLDRSPRALLVPFVLRAVARAHTTADALTARGLLDDDGVDGP</sequence>
<evidence type="ECO:0000256" key="2">
    <source>
        <dbReference type="ARBA" id="ARBA00022692"/>
    </source>
</evidence>
<proteinExistence type="predicted"/>
<dbReference type="STRING" id="1814289.SAMN05216410_3168"/>
<gene>
    <name evidence="7" type="ORF">SAMN05216410_3168</name>
</gene>
<dbReference type="EMBL" id="FMYH01000006">
    <property type="protein sequence ID" value="SDD31369.1"/>
    <property type="molecule type" value="Genomic_DNA"/>
</dbReference>
<dbReference type="Pfam" id="PF02361">
    <property type="entry name" value="CbiQ"/>
    <property type="match status" value="1"/>
</dbReference>
<dbReference type="CDD" id="cd16914">
    <property type="entry name" value="EcfT"/>
    <property type="match status" value="1"/>
</dbReference>
<dbReference type="OrthoDB" id="509049at2"/>
<feature type="region of interest" description="Disordered" evidence="5">
    <location>
        <begin position="1"/>
        <end position="23"/>
    </location>
</feature>
<evidence type="ECO:0000313" key="8">
    <source>
        <dbReference type="Proteomes" id="UP000199039"/>
    </source>
</evidence>
<dbReference type="InterPro" id="IPR003339">
    <property type="entry name" value="ABC/ECF_trnsptr_transmembrane"/>
</dbReference>
<evidence type="ECO:0000256" key="6">
    <source>
        <dbReference type="SAM" id="Phobius"/>
    </source>
</evidence>
<protein>
    <submittedName>
        <fullName evidence="7">Biotin transport system permease protein</fullName>
    </submittedName>
</protein>
<evidence type="ECO:0000313" key="7">
    <source>
        <dbReference type="EMBL" id="SDD31369.1"/>
    </source>
</evidence>
<dbReference type="GO" id="GO:0005886">
    <property type="term" value="C:plasma membrane"/>
    <property type="evidence" value="ECO:0007669"/>
    <property type="project" value="TreeGrafter"/>
</dbReference>
<name>A0A1G6TQQ4_9MICO</name>
<dbReference type="PANTHER" id="PTHR33514">
    <property type="entry name" value="PROTEIN ABCI12, CHLOROPLASTIC"/>
    <property type="match status" value="1"/>
</dbReference>
<feature type="transmembrane region" description="Helical" evidence="6">
    <location>
        <begin position="94"/>
        <end position="111"/>
    </location>
</feature>
<feature type="transmembrane region" description="Helical" evidence="6">
    <location>
        <begin position="69"/>
        <end position="87"/>
    </location>
</feature>
<comment type="subcellular location">
    <subcellularLocation>
        <location evidence="1">Membrane</location>
        <topology evidence="1">Multi-pass membrane protein</topology>
    </subcellularLocation>
</comment>
<dbReference type="RefSeq" id="WP_093184904.1">
    <property type="nucleotide sequence ID" value="NZ_FMYH01000006.1"/>
</dbReference>
<evidence type="ECO:0000256" key="1">
    <source>
        <dbReference type="ARBA" id="ARBA00004141"/>
    </source>
</evidence>
<organism evidence="7 8">
    <name type="scientific">Sanguibacter gelidistatuariae</name>
    <dbReference type="NCBI Taxonomy" id="1814289"/>
    <lineage>
        <taxon>Bacteria</taxon>
        <taxon>Bacillati</taxon>
        <taxon>Actinomycetota</taxon>
        <taxon>Actinomycetes</taxon>
        <taxon>Micrococcales</taxon>
        <taxon>Sanguibacteraceae</taxon>
        <taxon>Sanguibacter</taxon>
    </lineage>
</organism>
<evidence type="ECO:0000256" key="4">
    <source>
        <dbReference type="ARBA" id="ARBA00023136"/>
    </source>
</evidence>
<evidence type="ECO:0000256" key="3">
    <source>
        <dbReference type="ARBA" id="ARBA00022989"/>
    </source>
</evidence>
<keyword evidence="3 6" id="KW-1133">Transmembrane helix</keyword>
<dbReference type="AlphaFoldDB" id="A0A1G6TQQ4"/>
<feature type="transmembrane region" description="Helical" evidence="6">
    <location>
        <begin position="117"/>
        <end position="137"/>
    </location>
</feature>